<evidence type="ECO:0000313" key="4">
    <source>
        <dbReference type="Proteomes" id="UP000059574"/>
    </source>
</evidence>
<dbReference type="Pfam" id="PF13625">
    <property type="entry name" value="Helicase_C_3"/>
    <property type="match status" value="1"/>
</dbReference>
<name>A0A0S2M2V2_9MICC</name>
<dbReference type="AlphaFoldDB" id="A0A0S2M2V2"/>
<reference evidence="3 4" key="2">
    <citation type="journal article" date="2016" name="J. Biotechnol.">
        <title>Complete genome sequence of Arthrobacter alpinus ERGS4:06, a yellow pigmented bacterium tolerant to cold and radiations isolated from Sikkim Himalaya.</title>
        <authorList>
            <person name="Kumar R."/>
            <person name="Singh D."/>
            <person name="Swarnkar M.K."/>
            <person name="Singh A.K."/>
            <person name="Kumar S."/>
        </authorList>
    </citation>
    <scope>NUCLEOTIDE SEQUENCE [LARGE SCALE GENOMIC DNA]</scope>
    <source>
        <strain evidence="3 4">ERGS4:06</strain>
    </source>
</reference>
<dbReference type="EMBL" id="CP013200">
    <property type="protein sequence ID" value="ALO68018.1"/>
    <property type="molecule type" value="Genomic_DNA"/>
</dbReference>
<dbReference type="RefSeq" id="WP_062292013.1">
    <property type="nucleotide sequence ID" value="NZ_CP013200.1"/>
</dbReference>
<dbReference type="InterPro" id="IPR032830">
    <property type="entry name" value="XPB/Ssl2_N"/>
</dbReference>
<gene>
    <name evidence="3" type="ORF">AS189_17915</name>
</gene>
<protein>
    <recommendedName>
        <fullName evidence="2">Helicase XPB/Ssl2 N-terminal domain-containing protein</fullName>
    </recommendedName>
</protein>
<feature type="domain" description="Helicase XPB/Ssl2 N-terminal" evidence="2">
    <location>
        <begin position="393"/>
        <end position="475"/>
    </location>
</feature>
<feature type="region of interest" description="Disordered" evidence="1">
    <location>
        <begin position="611"/>
        <end position="647"/>
    </location>
</feature>
<organism evidence="3 4">
    <name type="scientific">Arthrobacter alpinus</name>
    <dbReference type="NCBI Taxonomy" id="656366"/>
    <lineage>
        <taxon>Bacteria</taxon>
        <taxon>Bacillati</taxon>
        <taxon>Actinomycetota</taxon>
        <taxon>Actinomycetes</taxon>
        <taxon>Micrococcales</taxon>
        <taxon>Micrococcaceae</taxon>
        <taxon>Arthrobacter</taxon>
    </lineage>
</organism>
<sequence>MGTLAAFAADLAGRTDHQLLRLFTLRPDAITPPVANFADLASRLATTASINAALDQLSLPQLHVLAAIPRGADHAELESLHELALILRADPLELALPTQKYDGGTRLFLPLAAVGLAVGSDDGALRVGVGDAGAIPLSAFADFPSAPKPRLTPVSPALRDNAVGSAVEALLRTMSALLDVVGHTGISALRGGAIGIRPVRELSKALDAGAETVHFYLELAAAAQLVTFDEADRRWRAHDSSTHEERTHEASWRALERPDQWFVLVRSWLSSVRPPSAQIRPLSPYDPPRQAQWWRRQMASTLANLGALATDPLAADAAAPDIRTLMEAISWLHPRQTAALGHEIPALVQEMEWLGITGAGAVSVPGRAAVNNRPAVAMATLRALLPAPVENFVLQGDLTAIAPGFLAPELTSTLKLMAVPEGRGAAGIFRFSQHSLEAAASGGMSRSSLLNFLQERSSTAVPQSLEFLIAEVFRNRQDGDVSAESEPRISCVQALAPSPSAAQRWAAQPPVPGTGVVHDESDALAQLKRLRSQPVWANDGVGESGPALVMEELRQALEHGRILRVRAVNRDGEIEELLLLPVSLDAGMLRARLAATGRERRLSIHRIISALAKPQDPEPLSPAPQPIEADHASPSSGSTTTSRERHD</sequence>
<dbReference type="OrthoDB" id="3415124at2"/>
<dbReference type="Proteomes" id="UP000059574">
    <property type="component" value="Chromosome"/>
</dbReference>
<reference evidence="4" key="1">
    <citation type="submission" date="2015-11" db="EMBL/GenBank/DDBJ databases">
        <authorList>
            <person name="Kumar R."/>
            <person name="Singh D."/>
            <person name="Swarnkar M.K."/>
            <person name="Singh A.K."/>
            <person name="Kumar S."/>
        </authorList>
    </citation>
    <scope>NUCLEOTIDE SEQUENCE [LARGE SCALE GENOMIC DNA]</scope>
    <source>
        <strain evidence="4">ERGS4:06</strain>
    </source>
</reference>
<evidence type="ECO:0000313" key="3">
    <source>
        <dbReference type="EMBL" id="ALO68018.1"/>
    </source>
</evidence>
<evidence type="ECO:0000259" key="2">
    <source>
        <dbReference type="Pfam" id="PF13625"/>
    </source>
</evidence>
<proteinExistence type="predicted"/>
<evidence type="ECO:0000256" key="1">
    <source>
        <dbReference type="SAM" id="MobiDB-lite"/>
    </source>
</evidence>
<accession>A0A0S2M2V2</accession>